<name>A0ABD5VXG9_9EURY</name>
<comment type="caution">
    <text evidence="1">The sequence shown here is derived from an EMBL/GenBank/DDBJ whole genome shotgun (WGS) entry which is preliminary data.</text>
</comment>
<dbReference type="RefSeq" id="WP_267163783.1">
    <property type="nucleotide sequence ID" value="NZ_CP112972.1"/>
</dbReference>
<protein>
    <submittedName>
        <fullName evidence="1">Uncharacterized protein</fullName>
    </submittedName>
</protein>
<dbReference type="Proteomes" id="UP001596445">
    <property type="component" value="Unassembled WGS sequence"/>
</dbReference>
<dbReference type="AlphaFoldDB" id="A0ABD5VXG9"/>
<evidence type="ECO:0000313" key="2">
    <source>
        <dbReference type="Proteomes" id="UP001596445"/>
    </source>
</evidence>
<reference evidence="1 2" key="1">
    <citation type="journal article" date="2019" name="Int. J. Syst. Evol. Microbiol.">
        <title>The Global Catalogue of Microorganisms (GCM) 10K type strain sequencing project: providing services to taxonomists for standard genome sequencing and annotation.</title>
        <authorList>
            <consortium name="The Broad Institute Genomics Platform"/>
            <consortium name="The Broad Institute Genome Sequencing Center for Infectious Disease"/>
            <person name="Wu L."/>
            <person name="Ma J."/>
        </authorList>
    </citation>
    <scope>NUCLEOTIDE SEQUENCE [LARGE SCALE GENOMIC DNA]</scope>
    <source>
        <strain evidence="1 2">JCM 30072</strain>
    </source>
</reference>
<evidence type="ECO:0000313" key="1">
    <source>
        <dbReference type="EMBL" id="MFC7057976.1"/>
    </source>
</evidence>
<sequence>MEESVNLGLINRYFRREKRLTGETRVAAVTVLCRFECRFIAAEPLDDCSCADLPASNDALLTEFEELLLDGFTGTLQLLTYLLRGRDW</sequence>
<accession>A0ABD5VXG9</accession>
<gene>
    <name evidence="1" type="ORF">ACFQQG_07080</name>
</gene>
<keyword evidence="2" id="KW-1185">Reference proteome</keyword>
<dbReference type="EMBL" id="JBHSZI010000001">
    <property type="protein sequence ID" value="MFC7057976.1"/>
    <property type="molecule type" value="Genomic_DNA"/>
</dbReference>
<dbReference type="GeneID" id="302506740"/>
<organism evidence="1 2">
    <name type="scientific">Halovenus salina</name>
    <dbReference type="NCBI Taxonomy" id="1510225"/>
    <lineage>
        <taxon>Archaea</taxon>
        <taxon>Methanobacteriati</taxon>
        <taxon>Methanobacteriota</taxon>
        <taxon>Stenosarchaea group</taxon>
        <taxon>Halobacteria</taxon>
        <taxon>Halobacteriales</taxon>
        <taxon>Haloarculaceae</taxon>
        <taxon>Halovenus</taxon>
    </lineage>
</organism>
<proteinExistence type="predicted"/>